<keyword evidence="4" id="KW-1003">Cell membrane</keyword>
<keyword evidence="3" id="KW-0813">Transport</keyword>
<dbReference type="Proteomes" id="UP000052068">
    <property type="component" value="Unassembled WGS sequence"/>
</dbReference>
<keyword evidence="7 8" id="KW-0472">Membrane</keyword>
<dbReference type="InterPro" id="IPR037294">
    <property type="entry name" value="ABC_BtuC-like"/>
</dbReference>
<feature type="transmembrane region" description="Helical" evidence="8">
    <location>
        <begin position="126"/>
        <end position="144"/>
    </location>
</feature>
<evidence type="ECO:0000256" key="4">
    <source>
        <dbReference type="ARBA" id="ARBA00022475"/>
    </source>
</evidence>
<comment type="subcellular location">
    <subcellularLocation>
        <location evidence="1">Cell membrane</location>
        <topology evidence="1">Multi-pass membrane protein</topology>
    </subcellularLocation>
</comment>
<feature type="transmembrane region" description="Helical" evidence="8">
    <location>
        <begin position="308"/>
        <end position="329"/>
    </location>
</feature>
<gene>
    <name evidence="9" type="ORF">RS75_12060</name>
</gene>
<name>A0ABR5CRX5_9HYPH</name>
<dbReference type="PANTHER" id="PTHR30472:SF24">
    <property type="entry name" value="FERRIC ENTEROBACTIN TRANSPORT SYSTEM PERMEASE PROTEIN FEPG"/>
    <property type="match status" value="1"/>
</dbReference>
<feature type="transmembrane region" description="Helical" evidence="8">
    <location>
        <begin position="151"/>
        <end position="171"/>
    </location>
</feature>
<dbReference type="Pfam" id="PF01032">
    <property type="entry name" value="FecCD"/>
    <property type="match status" value="1"/>
</dbReference>
<dbReference type="SUPFAM" id="SSF81345">
    <property type="entry name" value="ABC transporter involved in vitamin B12 uptake, BtuC"/>
    <property type="match status" value="1"/>
</dbReference>
<accession>A0ABR5CRX5</accession>
<proteinExistence type="inferred from homology"/>
<feature type="transmembrane region" description="Helical" evidence="8">
    <location>
        <begin position="29"/>
        <end position="51"/>
    </location>
</feature>
<comment type="caution">
    <text evidence="9">The sequence shown here is derived from an EMBL/GenBank/DDBJ whole genome shotgun (WGS) entry which is preliminary data.</text>
</comment>
<evidence type="ECO:0000256" key="6">
    <source>
        <dbReference type="ARBA" id="ARBA00022989"/>
    </source>
</evidence>
<comment type="similarity">
    <text evidence="2">Belongs to the binding-protein-dependent transport system permease family. FecCD subfamily.</text>
</comment>
<dbReference type="InterPro" id="IPR000522">
    <property type="entry name" value="ABC_transptr_permease_BtuC"/>
</dbReference>
<feature type="transmembrane region" description="Helical" evidence="8">
    <location>
        <begin position="177"/>
        <end position="199"/>
    </location>
</feature>
<dbReference type="Gene3D" id="1.10.3470.10">
    <property type="entry name" value="ABC transporter involved in vitamin B12 uptake, BtuC"/>
    <property type="match status" value="1"/>
</dbReference>
<evidence type="ECO:0000256" key="5">
    <source>
        <dbReference type="ARBA" id="ARBA00022692"/>
    </source>
</evidence>
<dbReference type="EMBL" id="JWJH01000010">
    <property type="protein sequence ID" value="KJF67499.1"/>
    <property type="molecule type" value="Genomic_DNA"/>
</dbReference>
<evidence type="ECO:0000313" key="9">
    <source>
        <dbReference type="EMBL" id="KJF67499.1"/>
    </source>
</evidence>
<keyword evidence="5 8" id="KW-0812">Transmembrane</keyword>
<evidence type="ECO:0000313" key="10">
    <source>
        <dbReference type="Proteomes" id="UP000052068"/>
    </source>
</evidence>
<evidence type="ECO:0000256" key="8">
    <source>
        <dbReference type="SAM" id="Phobius"/>
    </source>
</evidence>
<keyword evidence="6 8" id="KW-1133">Transmembrane helix</keyword>
<evidence type="ECO:0000256" key="3">
    <source>
        <dbReference type="ARBA" id="ARBA00022448"/>
    </source>
</evidence>
<organism evidence="9 10">
    <name type="scientific">Rhizobium nepotum 39/7</name>
    <dbReference type="NCBI Taxonomy" id="1368418"/>
    <lineage>
        <taxon>Bacteria</taxon>
        <taxon>Pseudomonadati</taxon>
        <taxon>Pseudomonadota</taxon>
        <taxon>Alphaproteobacteria</taxon>
        <taxon>Hyphomicrobiales</taxon>
        <taxon>Rhizobiaceae</taxon>
        <taxon>Rhizobium/Agrobacterium group</taxon>
        <taxon>Rhizobium</taxon>
    </lineage>
</organism>
<evidence type="ECO:0000256" key="2">
    <source>
        <dbReference type="ARBA" id="ARBA00007935"/>
    </source>
</evidence>
<evidence type="ECO:0000256" key="7">
    <source>
        <dbReference type="ARBA" id="ARBA00023136"/>
    </source>
</evidence>
<dbReference type="PANTHER" id="PTHR30472">
    <property type="entry name" value="FERRIC ENTEROBACTIN TRANSPORT SYSTEM PERMEASE PROTEIN"/>
    <property type="match status" value="1"/>
</dbReference>
<feature type="transmembrane region" description="Helical" evidence="8">
    <location>
        <begin position="96"/>
        <end position="114"/>
    </location>
</feature>
<feature type="transmembrane region" description="Helical" evidence="8">
    <location>
        <begin position="335"/>
        <end position="356"/>
    </location>
</feature>
<evidence type="ECO:0000256" key="1">
    <source>
        <dbReference type="ARBA" id="ARBA00004651"/>
    </source>
</evidence>
<reference evidence="9 10" key="1">
    <citation type="submission" date="2015-03" db="EMBL/GenBank/DDBJ databases">
        <title>Draft Genome Sequences of Agrobacterium nepotum Strain 39/7T (= CFBP 7436T = LMG 26435T) and Agrobacterium sp. Strain KFB 330 (= CFBP 8308 = LMG 28674).</title>
        <authorList>
            <person name="Kuzmanovic N."/>
            <person name="Pulawska J."/>
            <person name="Obradovic A."/>
        </authorList>
    </citation>
    <scope>NUCLEOTIDE SEQUENCE [LARGE SCALE GENOMIC DNA]</scope>
    <source>
        <strain evidence="9 10">39/7</strain>
    </source>
</reference>
<keyword evidence="10" id="KW-1185">Reference proteome</keyword>
<sequence>MIVSRQTSIDFGRCTVVLRAFRDRLSWRLDARGMIIIAILCGLAVLMAILSLNSGKYPMAVMEVIGALAGVADAGSSGGADDMARMIVFEWRLPRVALALLLGSALGMSGAIFQSLTRNPLGSPDVIGFSAGSYTGALVVILMMSGGYYETAAGALTGGIMSAATVYLLAWRRGVQGFRLIIIGIGVAAMLGAFNSWMIRQADLQVAMSASIWGAGSLNGLGFDQLVPVTIVLCCLVPMAIFLSRPMRQLELGDDTARASGIKANAMRLALMVLGVALTATVTAAAGPISFIALAAPQIARRLTRSGGVALVPAGLTGGVLLIAADWAAQHALGVQLPVGVMTVSIGGFYFIWLLVREGRK</sequence>
<feature type="transmembrane region" description="Helical" evidence="8">
    <location>
        <begin position="269"/>
        <end position="296"/>
    </location>
</feature>
<protein>
    <submittedName>
        <fullName evidence="9">Iron ABC transporter permease</fullName>
    </submittedName>
</protein>
<dbReference type="CDD" id="cd06550">
    <property type="entry name" value="TM_ABC_iron-siderophores_like"/>
    <property type="match status" value="1"/>
</dbReference>